<feature type="transmembrane region" description="Helical" evidence="1">
    <location>
        <begin position="148"/>
        <end position="169"/>
    </location>
</feature>
<evidence type="ECO:0000256" key="1">
    <source>
        <dbReference type="SAM" id="Phobius"/>
    </source>
</evidence>
<evidence type="ECO:0000313" key="4">
    <source>
        <dbReference type="Proteomes" id="UP000306402"/>
    </source>
</evidence>
<feature type="transmembrane region" description="Helical" evidence="1">
    <location>
        <begin position="75"/>
        <end position="94"/>
    </location>
</feature>
<dbReference type="EMBL" id="VCEJ01000002">
    <property type="protein sequence ID" value="TLV02478.1"/>
    <property type="molecule type" value="Genomic_DNA"/>
</dbReference>
<accession>A0A5R9L260</accession>
<organism evidence="3 4">
    <name type="scientific">Dyadobacter luticola</name>
    <dbReference type="NCBI Taxonomy" id="1979387"/>
    <lineage>
        <taxon>Bacteria</taxon>
        <taxon>Pseudomonadati</taxon>
        <taxon>Bacteroidota</taxon>
        <taxon>Cytophagia</taxon>
        <taxon>Cytophagales</taxon>
        <taxon>Spirosomataceae</taxon>
        <taxon>Dyadobacter</taxon>
    </lineage>
</organism>
<dbReference type="PANTHER" id="PTHR34220">
    <property type="entry name" value="SENSOR HISTIDINE KINASE YPDA"/>
    <property type="match status" value="1"/>
</dbReference>
<dbReference type="Pfam" id="PF06580">
    <property type="entry name" value="His_kinase"/>
    <property type="match status" value="1"/>
</dbReference>
<dbReference type="AlphaFoldDB" id="A0A5R9L260"/>
<keyword evidence="4" id="KW-1185">Reference proteome</keyword>
<dbReference type="InterPro" id="IPR010559">
    <property type="entry name" value="Sig_transdc_His_kin_internal"/>
</dbReference>
<dbReference type="OrthoDB" id="9792992at2"/>
<dbReference type="InterPro" id="IPR036890">
    <property type="entry name" value="HATPase_C_sf"/>
</dbReference>
<proteinExistence type="predicted"/>
<feature type="transmembrane region" description="Helical" evidence="1">
    <location>
        <begin position="106"/>
        <end position="128"/>
    </location>
</feature>
<reference evidence="3 4" key="1">
    <citation type="submission" date="2019-05" db="EMBL/GenBank/DDBJ databases">
        <authorList>
            <person name="Qu J.-H."/>
        </authorList>
    </citation>
    <scope>NUCLEOTIDE SEQUENCE [LARGE SCALE GENOMIC DNA]</scope>
    <source>
        <strain evidence="3 4">T17</strain>
    </source>
</reference>
<protein>
    <recommendedName>
        <fullName evidence="2">Signal transduction histidine kinase internal region domain-containing protein</fullName>
    </recommendedName>
</protein>
<evidence type="ECO:0000259" key="2">
    <source>
        <dbReference type="Pfam" id="PF06580"/>
    </source>
</evidence>
<dbReference type="InterPro" id="IPR050640">
    <property type="entry name" value="Bact_2-comp_sensor_kinase"/>
</dbReference>
<dbReference type="GO" id="GO:0000155">
    <property type="term" value="F:phosphorelay sensor kinase activity"/>
    <property type="evidence" value="ECO:0007669"/>
    <property type="project" value="InterPro"/>
</dbReference>
<dbReference type="SUPFAM" id="SSF55874">
    <property type="entry name" value="ATPase domain of HSP90 chaperone/DNA topoisomerase II/histidine kinase"/>
    <property type="match status" value="1"/>
</dbReference>
<comment type="caution">
    <text evidence="3">The sequence shown here is derived from an EMBL/GenBank/DDBJ whole genome shotgun (WGS) entry which is preliminary data.</text>
</comment>
<evidence type="ECO:0000313" key="3">
    <source>
        <dbReference type="EMBL" id="TLV02478.1"/>
    </source>
</evidence>
<feature type="domain" description="Signal transduction histidine kinase internal region" evidence="2">
    <location>
        <begin position="189"/>
        <end position="264"/>
    </location>
</feature>
<keyword evidence="1" id="KW-0472">Membrane</keyword>
<feature type="transmembrane region" description="Helical" evidence="1">
    <location>
        <begin position="39"/>
        <end position="63"/>
    </location>
</feature>
<dbReference type="PANTHER" id="PTHR34220:SF7">
    <property type="entry name" value="SENSOR HISTIDINE KINASE YPDA"/>
    <property type="match status" value="1"/>
</dbReference>
<dbReference type="GO" id="GO:0016020">
    <property type="term" value="C:membrane"/>
    <property type="evidence" value="ECO:0007669"/>
    <property type="project" value="InterPro"/>
</dbReference>
<dbReference type="Gene3D" id="3.30.565.10">
    <property type="entry name" value="Histidine kinase-like ATPase, C-terminal domain"/>
    <property type="match status" value="1"/>
</dbReference>
<gene>
    <name evidence="3" type="ORF">FEN17_02285</name>
</gene>
<keyword evidence="1" id="KW-0812">Transmembrane</keyword>
<name>A0A5R9L260_9BACT</name>
<dbReference type="Proteomes" id="UP000306402">
    <property type="component" value="Unassembled WGS sequence"/>
</dbReference>
<keyword evidence="1" id="KW-1133">Transmembrane helix</keyword>
<sequence length="368" mass="42164">MASDILRGQSEGNLGKGKAYSVILPIMQNRFQQLLHKPLPYYLPALFHGMVWLIYLLSAIYINNYQGVNFLIGHPSIHLVAEMIVFYANYSYFIPTLLAKMKVPRFLLLNVATILVLVTIFIPAYHSLRNWYLGPDATLFPLSYDEQFVLRSFELLMFAGIACIVRFSVDWFSFQQKTRELENAYLKTELAFLRSQLNPHFLFNTLNALYGLAIKQSVETSAGIMRLSQLMRYVLYETNNDQIGLAKEVEMIEHFLELQRLRLPLDFPVHFEIQGDVENIFLEPLLLMPIVENVFKHGSGFASISLSVTESSIRLLTDNGIGTKSMAATGGIGLANLERRLLHLYPDRHQLYFNETNKSFQTTLSLTF</sequence>